<gene>
    <name evidence="14" type="ORF">J4Q44_G00159710</name>
</gene>
<dbReference type="AlphaFoldDB" id="A0AAN8R5U2"/>
<dbReference type="Pfam" id="PF01498">
    <property type="entry name" value="HTH_Tnp_Tc3_2"/>
    <property type="match status" value="1"/>
</dbReference>
<dbReference type="InterPro" id="IPR021622">
    <property type="entry name" value="Afadin/alpha-actinin-bd"/>
</dbReference>
<dbReference type="Pfam" id="PF13358">
    <property type="entry name" value="DDE_3"/>
    <property type="match status" value="1"/>
</dbReference>
<evidence type="ECO:0000256" key="9">
    <source>
        <dbReference type="SAM" id="Coils"/>
    </source>
</evidence>
<feature type="coiled-coil region" evidence="9">
    <location>
        <begin position="531"/>
        <end position="558"/>
    </location>
</feature>
<keyword evidence="7 9" id="KW-0175">Coiled coil</keyword>
<dbReference type="Gene3D" id="3.30.420.10">
    <property type="entry name" value="Ribonuclease H-like superfamily/Ribonuclease H"/>
    <property type="match status" value="1"/>
</dbReference>
<sequence>MAKTRELCKDIRDKIVDLHKAGMGYRTIGKQPWSGAPCKISPCGASMIMRKVRDQPRTTRQDLVNDLKRAGTTVSKKTISNTLRRHGLKSCSARKVPLLKPAHVQARLKFANDHLDDPEEEWEKKKDEYNPKNTIPTVKHGGGNIILWGCFSAKGTGRLHRIEGRMDGAMYHEILANNLLPSVKALKMGRGWVFQHDNDPKHTARATKEWLRKKHLKVLEWPSQSPDLNPIENLWRELKVRIAQRQPRNLKDLEKVCMEEWAKIPAAVCANLVKTYRKRMISVIANKEIKDTSCSSSRYRMSSLRQYSQSSVLSLPMTRNPYNMPAISAFCTEDNVSECISYINQEVSSLGFPSLCTVSNDSPELNVVAVLNNVYNLLQLHRRCLQTVEDIEVEQVKSNSNMDYLQLSNTRLKDQLELSKRENTGLLERERQLQLKVKSLHNCLKNEKEEVQKLQSIIASRATQYNHDMKRKEREFGKLKERLNQLLIDKKDKKQTFEVLNYVGRSDGKRSLWKTGKTEARHEGEMYKTLLNDYDSRHKQLLMENAELKKVLQQMKRDMVTILSPRKPSLCGEKHDDSLEQQASSEEDEVCDSSRESLELSCEHAREQLTNSIRQQWRRLKSHVERLDSQASLVGERDNMDAVPKEAHEEEMDRLKLEIQQYKDFIHTQQQLLQVYT</sequence>
<dbReference type="InterPro" id="IPR038717">
    <property type="entry name" value="Tc1-like_DDE_dom"/>
</dbReference>
<feature type="coiled-coil region" evidence="9">
    <location>
        <begin position="462"/>
        <end position="489"/>
    </location>
</feature>
<evidence type="ECO:0000313" key="14">
    <source>
        <dbReference type="EMBL" id="KAK6314512.1"/>
    </source>
</evidence>
<dbReference type="InterPro" id="IPR052300">
    <property type="entry name" value="Adhesion_Centrosome_assoc"/>
</dbReference>
<dbReference type="Proteomes" id="UP001356427">
    <property type="component" value="Unassembled WGS sequence"/>
</dbReference>
<keyword evidence="15" id="KW-1185">Reference proteome</keyword>
<organism evidence="14 15">
    <name type="scientific">Coregonus suidteri</name>
    <dbReference type="NCBI Taxonomy" id="861788"/>
    <lineage>
        <taxon>Eukaryota</taxon>
        <taxon>Metazoa</taxon>
        <taxon>Chordata</taxon>
        <taxon>Craniata</taxon>
        <taxon>Vertebrata</taxon>
        <taxon>Euteleostomi</taxon>
        <taxon>Actinopterygii</taxon>
        <taxon>Neopterygii</taxon>
        <taxon>Teleostei</taxon>
        <taxon>Protacanthopterygii</taxon>
        <taxon>Salmoniformes</taxon>
        <taxon>Salmonidae</taxon>
        <taxon>Coregoninae</taxon>
        <taxon>Coregonus</taxon>
    </lineage>
</organism>
<evidence type="ECO:0000256" key="4">
    <source>
        <dbReference type="ARBA" id="ARBA00022490"/>
    </source>
</evidence>
<comment type="similarity">
    <text evidence="3">Belongs to the ADIP family.</text>
</comment>
<dbReference type="PANTHER" id="PTHR46507">
    <property type="entry name" value="AFADIN- AND ALPHA-ACTININ-BINDING PROTEIN"/>
    <property type="match status" value="1"/>
</dbReference>
<dbReference type="GO" id="GO:0034451">
    <property type="term" value="C:centriolar satellite"/>
    <property type="evidence" value="ECO:0007669"/>
    <property type="project" value="UniProtKB-SubCell"/>
</dbReference>
<evidence type="ECO:0000256" key="5">
    <source>
        <dbReference type="ARBA" id="ARBA00022889"/>
    </source>
</evidence>
<evidence type="ECO:0000313" key="15">
    <source>
        <dbReference type="Proteomes" id="UP001356427"/>
    </source>
</evidence>
<reference evidence="14 15" key="1">
    <citation type="submission" date="2021-04" db="EMBL/GenBank/DDBJ databases">
        <authorList>
            <person name="De Guttry C."/>
            <person name="Zahm M."/>
            <person name="Klopp C."/>
            <person name="Cabau C."/>
            <person name="Louis A."/>
            <person name="Berthelot C."/>
            <person name="Parey E."/>
            <person name="Roest Crollius H."/>
            <person name="Montfort J."/>
            <person name="Robinson-Rechavi M."/>
            <person name="Bucao C."/>
            <person name="Bouchez O."/>
            <person name="Gislard M."/>
            <person name="Lluch J."/>
            <person name="Milhes M."/>
            <person name="Lampietro C."/>
            <person name="Lopez Roques C."/>
            <person name="Donnadieu C."/>
            <person name="Braasch I."/>
            <person name="Desvignes T."/>
            <person name="Postlethwait J."/>
            <person name="Bobe J."/>
            <person name="Wedekind C."/>
            <person name="Guiguen Y."/>
        </authorList>
    </citation>
    <scope>NUCLEOTIDE SEQUENCE [LARGE SCALE GENOMIC DNA]</scope>
    <source>
        <strain evidence="14">Cs_M1</strain>
        <tissue evidence="14">Blood</tissue>
    </source>
</reference>
<evidence type="ECO:0000256" key="6">
    <source>
        <dbReference type="ARBA" id="ARBA00022949"/>
    </source>
</evidence>
<evidence type="ECO:0000256" key="8">
    <source>
        <dbReference type="ARBA" id="ARBA00023212"/>
    </source>
</evidence>
<dbReference type="InterPro" id="IPR036397">
    <property type="entry name" value="RNaseH_sf"/>
</dbReference>
<feature type="domain" description="Tc1-like transposase DDE" evidence="12">
    <location>
        <begin position="141"/>
        <end position="253"/>
    </location>
</feature>
<dbReference type="InterPro" id="IPR057667">
    <property type="entry name" value="HTH_SB"/>
</dbReference>
<proteinExistence type="inferred from homology"/>
<evidence type="ECO:0000259" key="11">
    <source>
        <dbReference type="Pfam" id="PF01498"/>
    </source>
</evidence>
<keyword evidence="8" id="KW-0206">Cytoskeleton</keyword>
<evidence type="ECO:0000256" key="3">
    <source>
        <dbReference type="ARBA" id="ARBA00009291"/>
    </source>
</evidence>
<dbReference type="Pfam" id="PF25787">
    <property type="entry name" value="HTH_SB"/>
    <property type="match status" value="1"/>
</dbReference>
<protein>
    <recommendedName>
        <fullName evidence="16">Tc1-like transposase DDE domain-containing protein</fullName>
    </recommendedName>
</protein>
<keyword evidence="6" id="KW-0965">Cell junction</keyword>
<dbReference type="Gene3D" id="1.10.10.10">
    <property type="entry name" value="Winged helix-like DNA-binding domain superfamily/Winged helix DNA-binding domain"/>
    <property type="match status" value="1"/>
</dbReference>
<evidence type="ECO:0000259" key="12">
    <source>
        <dbReference type="Pfam" id="PF13358"/>
    </source>
</evidence>
<keyword evidence="4" id="KW-0963">Cytoplasm</keyword>
<dbReference type="GO" id="GO:0036064">
    <property type="term" value="C:ciliary basal body"/>
    <property type="evidence" value="ECO:0007669"/>
    <property type="project" value="TreeGrafter"/>
</dbReference>
<feature type="domain" description="Transposase Tc1-like" evidence="11">
    <location>
        <begin position="46"/>
        <end position="116"/>
    </location>
</feature>
<evidence type="ECO:0000256" key="10">
    <source>
        <dbReference type="SAM" id="MobiDB-lite"/>
    </source>
</evidence>
<dbReference type="InterPro" id="IPR036388">
    <property type="entry name" value="WH-like_DNA-bd_sf"/>
</dbReference>
<accession>A0AAN8R5U2</accession>
<dbReference type="Pfam" id="PF11559">
    <property type="entry name" value="ADIP"/>
    <property type="match status" value="1"/>
</dbReference>
<comment type="subcellular location">
    <subcellularLocation>
        <location evidence="1">Cell junction</location>
        <location evidence="1">Adherens junction</location>
    </subcellularLocation>
    <subcellularLocation>
        <location evidence="2">Cytoplasm</location>
        <location evidence="2">Cytoskeleton</location>
        <location evidence="2">Microtubule organizing center</location>
        <location evidence="2">Centrosome</location>
        <location evidence="2">Centriolar satellite</location>
    </subcellularLocation>
</comment>
<dbReference type="GO" id="GO:0005912">
    <property type="term" value="C:adherens junction"/>
    <property type="evidence" value="ECO:0007669"/>
    <property type="project" value="UniProtKB-SubCell"/>
</dbReference>
<feature type="domain" description="Sleeping Beauty transposase HTH" evidence="13">
    <location>
        <begin position="1"/>
        <end position="31"/>
    </location>
</feature>
<name>A0AAN8R5U2_9TELE</name>
<dbReference type="GO" id="GO:0007155">
    <property type="term" value="P:cell adhesion"/>
    <property type="evidence" value="ECO:0007669"/>
    <property type="project" value="UniProtKB-KW"/>
</dbReference>
<dbReference type="GO" id="GO:0015074">
    <property type="term" value="P:DNA integration"/>
    <property type="evidence" value="ECO:0007669"/>
    <property type="project" value="InterPro"/>
</dbReference>
<evidence type="ECO:0008006" key="16">
    <source>
        <dbReference type="Google" id="ProtNLM"/>
    </source>
</evidence>
<evidence type="ECO:0000259" key="13">
    <source>
        <dbReference type="Pfam" id="PF25787"/>
    </source>
</evidence>
<evidence type="ECO:0000256" key="1">
    <source>
        <dbReference type="ARBA" id="ARBA00004536"/>
    </source>
</evidence>
<dbReference type="EMBL" id="JAGTTL010000013">
    <property type="protein sequence ID" value="KAK6314512.1"/>
    <property type="molecule type" value="Genomic_DNA"/>
</dbReference>
<evidence type="ECO:0000256" key="2">
    <source>
        <dbReference type="ARBA" id="ARBA00004607"/>
    </source>
</evidence>
<dbReference type="GO" id="GO:0006313">
    <property type="term" value="P:DNA transposition"/>
    <property type="evidence" value="ECO:0007669"/>
    <property type="project" value="InterPro"/>
</dbReference>
<comment type="caution">
    <text evidence="14">The sequence shown here is derived from an EMBL/GenBank/DDBJ whole genome shotgun (WGS) entry which is preliminary data.</text>
</comment>
<dbReference type="InterPro" id="IPR002492">
    <property type="entry name" value="Transposase_Tc1-like"/>
</dbReference>
<evidence type="ECO:0000256" key="7">
    <source>
        <dbReference type="ARBA" id="ARBA00023054"/>
    </source>
</evidence>
<feature type="region of interest" description="Disordered" evidence="10">
    <location>
        <begin position="566"/>
        <end position="592"/>
    </location>
</feature>
<dbReference type="GO" id="GO:0003677">
    <property type="term" value="F:DNA binding"/>
    <property type="evidence" value="ECO:0007669"/>
    <property type="project" value="InterPro"/>
</dbReference>
<dbReference type="PANTHER" id="PTHR46507:SF4">
    <property type="entry name" value="SSX FAMILY MEMBER 2 INTERACTING PROTEIN"/>
    <property type="match status" value="1"/>
</dbReference>
<keyword evidence="5" id="KW-0130">Cell adhesion</keyword>
<dbReference type="GO" id="GO:0035735">
    <property type="term" value="P:intraciliary transport involved in cilium assembly"/>
    <property type="evidence" value="ECO:0007669"/>
    <property type="project" value="TreeGrafter"/>
</dbReference>